<reference evidence="2 3" key="1">
    <citation type="submission" date="2016-06" db="EMBL/GenBank/DDBJ databases">
        <authorList>
            <person name="Kjaerup R.B."/>
            <person name="Dalgaard T.S."/>
            <person name="Juul-Madsen H.R."/>
        </authorList>
    </citation>
    <scope>NUCLEOTIDE SEQUENCE [LARGE SCALE GENOMIC DNA]</scope>
    <source>
        <strain evidence="2 3">DSM 45248</strain>
    </source>
</reference>
<organism evidence="2 3">
    <name type="scientific">Micromonospora narathiwatensis</name>
    <dbReference type="NCBI Taxonomy" id="299146"/>
    <lineage>
        <taxon>Bacteria</taxon>
        <taxon>Bacillati</taxon>
        <taxon>Actinomycetota</taxon>
        <taxon>Actinomycetes</taxon>
        <taxon>Micromonosporales</taxon>
        <taxon>Micromonosporaceae</taxon>
        <taxon>Micromonospora</taxon>
    </lineage>
</organism>
<sequence>MSEYQYYEFTAVDRPLTGRERAELRSLSTRADITATSFVNTYEWGDFKGDPRTLVERYFDAHLYLANWGTRRLMLRLPKHVLDPVTVAQYCQGGSASAWTAGTHVIIDLHDEDEDGTDEWDLDGHGLLASIIPVRAGLAAGDLRLLYLGWLRCVQSAEIADDEPEPPVPTGLGTLDAPLTAVAEFLRIDPDLIAAAAAGSAPAASGEPAAAQLRTWVVGLPARDKDAILTDLITGGDSHLRSRLLRRYRDAHHTDTPTPAVARTAGELLATAAELRAQRKRRDAEQRERDRIRRERSAAAARQRHLDALAVDQPAAWQRVDDLIATKKPREYDTAVQLIVDLRDLAEGDGDSTSFRHRLAELRAVHARKPSLLERLNLAGLDT</sequence>
<dbReference type="Proteomes" id="UP000198765">
    <property type="component" value="Chromosome I"/>
</dbReference>
<accession>A0A1A9ADV7</accession>
<evidence type="ECO:0000313" key="3">
    <source>
        <dbReference type="Proteomes" id="UP000198765"/>
    </source>
</evidence>
<dbReference type="RefSeq" id="WP_091200752.1">
    <property type="nucleotide sequence ID" value="NZ_LT594324.1"/>
</dbReference>
<dbReference type="PATRIC" id="fig|299146.4.peg.5482"/>
<evidence type="ECO:0000256" key="1">
    <source>
        <dbReference type="SAM" id="MobiDB-lite"/>
    </source>
</evidence>
<name>A0A1A9ADV7_9ACTN</name>
<dbReference type="EMBL" id="LT594324">
    <property type="protein sequence ID" value="SBT54291.1"/>
    <property type="molecule type" value="Genomic_DNA"/>
</dbReference>
<protein>
    <submittedName>
        <fullName evidence="2">Uncharacterized protein</fullName>
    </submittedName>
</protein>
<dbReference type="OrthoDB" id="9066681at2"/>
<feature type="region of interest" description="Disordered" evidence="1">
    <location>
        <begin position="277"/>
        <end position="298"/>
    </location>
</feature>
<evidence type="ECO:0000313" key="2">
    <source>
        <dbReference type="EMBL" id="SBT54291.1"/>
    </source>
</evidence>
<proteinExistence type="predicted"/>
<dbReference type="AlphaFoldDB" id="A0A1A9ADV7"/>
<keyword evidence="3" id="KW-1185">Reference proteome</keyword>
<feature type="compositionally biased region" description="Basic and acidic residues" evidence="1">
    <location>
        <begin position="282"/>
        <end position="297"/>
    </location>
</feature>
<gene>
    <name evidence="2" type="ORF">GA0070621_5312</name>
</gene>